<keyword evidence="1" id="KW-1133">Transmembrane helix</keyword>
<gene>
    <name evidence="2" type="ORF">CJ203_02325</name>
</gene>
<protein>
    <submittedName>
        <fullName evidence="2">Uncharacterized protein</fullName>
    </submittedName>
</protein>
<name>A0A2N6T7G8_9CORY</name>
<dbReference type="RefSeq" id="WP_102723384.1">
    <property type="nucleotide sequence ID" value="NZ_JBHRZL010000016.1"/>
</dbReference>
<evidence type="ECO:0000256" key="1">
    <source>
        <dbReference type="SAM" id="Phobius"/>
    </source>
</evidence>
<dbReference type="AlphaFoldDB" id="A0A2N6T7G8"/>
<feature type="transmembrane region" description="Helical" evidence="1">
    <location>
        <begin position="12"/>
        <end position="36"/>
    </location>
</feature>
<sequence length="149" mass="16821">MSKKKLEYKAEWNNFQLIAFLLLLFTILLLLIHWALVGIWGKPWKESLAVIFSYRGAIPAAAAAIVTLGIATKSLTQKSNSDDRSAYYERVRWAIEMTLAEDPAQQNAGWHFLTPMLESGLKSSEDIGFALAILEYDKKFNPTNISTPR</sequence>
<organism evidence="2 3">
    <name type="scientific">Corynebacterium tuscaniense</name>
    <dbReference type="NCBI Taxonomy" id="302449"/>
    <lineage>
        <taxon>Bacteria</taxon>
        <taxon>Bacillati</taxon>
        <taxon>Actinomycetota</taxon>
        <taxon>Actinomycetes</taxon>
        <taxon>Mycobacteriales</taxon>
        <taxon>Corynebacteriaceae</taxon>
        <taxon>Corynebacterium</taxon>
    </lineage>
</organism>
<feature type="transmembrane region" description="Helical" evidence="1">
    <location>
        <begin position="48"/>
        <end position="71"/>
    </location>
</feature>
<evidence type="ECO:0000313" key="3">
    <source>
        <dbReference type="Proteomes" id="UP000235836"/>
    </source>
</evidence>
<keyword evidence="1" id="KW-0812">Transmembrane</keyword>
<accession>A0A2N6T7G8</accession>
<dbReference type="EMBL" id="PNHG01000002">
    <property type="protein sequence ID" value="PMC65263.1"/>
    <property type="molecule type" value="Genomic_DNA"/>
</dbReference>
<proteinExistence type="predicted"/>
<comment type="caution">
    <text evidence="2">The sequence shown here is derived from an EMBL/GenBank/DDBJ whole genome shotgun (WGS) entry which is preliminary data.</text>
</comment>
<reference evidence="2 3" key="1">
    <citation type="submission" date="2017-09" db="EMBL/GenBank/DDBJ databases">
        <title>Bacterial strain isolated from the female urinary microbiota.</title>
        <authorList>
            <person name="Thomas-White K."/>
            <person name="Kumar N."/>
            <person name="Forster S."/>
            <person name="Putonti C."/>
            <person name="Lawley T."/>
            <person name="Wolfe A.J."/>
        </authorList>
    </citation>
    <scope>NUCLEOTIDE SEQUENCE [LARGE SCALE GENOMIC DNA]</scope>
    <source>
        <strain evidence="2 3">UMB0792</strain>
    </source>
</reference>
<dbReference type="Proteomes" id="UP000235836">
    <property type="component" value="Unassembled WGS sequence"/>
</dbReference>
<evidence type="ECO:0000313" key="2">
    <source>
        <dbReference type="EMBL" id="PMC65263.1"/>
    </source>
</evidence>
<keyword evidence="3" id="KW-1185">Reference proteome</keyword>
<keyword evidence="1" id="KW-0472">Membrane</keyword>